<gene>
    <name evidence="2" type="ORF">P175DRAFT_0536513</name>
</gene>
<dbReference type="GeneID" id="63817196"/>
<evidence type="ECO:0000256" key="1">
    <source>
        <dbReference type="SAM" id="SignalP"/>
    </source>
</evidence>
<protein>
    <recommendedName>
        <fullName evidence="4">Autophagy-related protein</fullName>
    </recommendedName>
</protein>
<reference evidence="2 3" key="1">
    <citation type="journal article" date="2018" name="Proc. Natl. Acad. Sci. U.S.A.">
        <title>Linking secondary metabolites to gene clusters through genome sequencing of six diverse Aspergillus species.</title>
        <authorList>
            <person name="Kaerboelling I."/>
            <person name="Vesth T.C."/>
            <person name="Frisvad J.C."/>
            <person name="Nybo J.L."/>
            <person name="Theobald S."/>
            <person name="Kuo A."/>
            <person name="Bowyer P."/>
            <person name="Matsuda Y."/>
            <person name="Mondo S."/>
            <person name="Lyhne E.K."/>
            <person name="Kogle M.E."/>
            <person name="Clum A."/>
            <person name="Lipzen A."/>
            <person name="Salamov A."/>
            <person name="Ngan C.Y."/>
            <person name="Daum C."/>
            <person name="Chiniquy J."/>
            <person name="Barry K."/>
            <person name="LaButti K."/>
            <person name="Haridas S."/>
            <person name="Simmons B.A."/>
            <person name="Magnuson J.K."/>
            <person name="Mortensen U.H."/>
            <person name="Larsen T.O."/>
            <person name="Grigoriev I.V."/>
            <person name="Baker S.E."/>
            <person name="Andersen M.R."/>
        </authorList>
    </citation>
    <scope>NUCLEOTIDE SEQUENCE [LARGE SCALE GENOMIC DNA]</scope>
    <source>
        <strain evidence="2 3">IBT 24754</strain>
    </source>
</reference>
<comment type="caution">
    <text evidence="2">The sequence shown here is derived from an EMBL/GenBank/DDBJ whole genome shotgun (WGS) entry which is preliminary data.</text>
</comment>
<proteinExistence type="predicted"/>
<organism evidence="2 3">
    <name type="scientific">Aspergillus ochraceoroseus IBT 24754</name>
    <dbReference type="NCBI Taxonomy" id="1392256"/>
    <lineage>
        <taxon>Eukaryota</taxon>
        <taxon>Fungi</taxon>
        <taxon>Dikarya</taxon>
        <taxon>Ascomycota</taxon>
        <taxon>Pezizomycotina</taxon>
        <taxon>Eurotiomycetes</taxon>
        <taxon>Eurotiomycetidae</taxon>
        <taxon>Eurotiales</taxon>
        <taxon>Aspergillaceae</taxon>
        <taxon>Aspergillus</taxon>
        <taxon>Aspergillus subgen. Nidulantes</taxon>
    </lineage>
</organism>
<keyword evidence="1" id="KW-0732">Signal</keyword>
<feature type="chain" id="PRO_5015735614" description="Autophagy-related protein" evidence="1">
    <location>
        <begin position="18"/>
        <end position="142"/>
    </location>
</feature>
<dbReference type="Proteomes" id="UP000244073">
    <property type="component" value="Unassembled WGS sequence"/>
</dbReference>
<accession>A0A2T5LKR3</accession>
<dbReference type="EMBL" id="MSFN02000015">
    <property type="protein sequence ID" value="PTU16868.1"/>
    <property type="molecule type" value="Genomic_DNA"/>
</dbReference>
<dbReference type="AlphaFoldDB" id="A0A2T5LKR3"/>
<name>A0A2T5LKR3_9EURO</name>
<evidence type="ECO:0008006" key="4">
    <source>
        <dbReference type="Google" id="ProtNLM"/>
    </source>
</evidence>
<dbReference type="VEuPathDB" id="FungiDB:P175DRAFT_0536513"/>
<evidence type="ECO:0000313" key="2">
    <source>
        <dbReference type="EMBL" id="PTU16868.1"/>
    </source>
</evidence>
<sequence length="142" mass="15434">MIFSGLATMILFQTATTITSWQYSVHATHAAAALDYSLDIHVPDVLGNAHCHHAQPVPSRDLIAPAACQGDGPLRVDPGRCGAVQTYGISIGIDKLGYKIWVVYIVYNSVQLALSYFVFPEDVWTVVGGNRCCFRDARCFAG</sequence>
<dbReference type="RefSeq" id="XP_040748285.1">
    <property type="nucleotide sequence ID" value="XM_040900314.1"/>
</dbReference>
<dbReference type="OrthoDB" id="65569at2759"/>
<feature type="signal peptide" evidence="1">
    <location>
        <begin position="1"/>
        <end position="17"/>
    </location>
</feature>
<evidence type="ECO:0000313" key="3">
    <source>
        <dbReference type="Proteomes" id="UP000244073"/>
    </source>
</evidence>